<evidence type="ECO:0000256" key="3">
    <source>
        <dbReference type="SAM" id="MobiDB-lite"/>
    </source>
</evidence>
<dbReference type="Proteomes" id="UP001162480">
    <property type="component" value="Chromosome 2"/>
</dbReference>
<gene>
    <name evidence="4" type="ORF">OCTVUL_1B003226</name>
</gene>
<evidence type="ECO:0000313" key="4">
    <source>
        <dbReference type="EMBL" id="CAI9718407.1"/>
    </source>
</evidence>
<keyword evidence="2" id="KW-0040">ANK repeat</keyword>
<reference evidence="4" key="1">
    <citation type="submission" date="2023-08" db="EMBL/GenBank/DDBJ databases">
        <authorList>
            <person name="Alioto T."/>
            <person name="Alioto T."/>
            <person name="Gomez Garrido J."/>
        </authorList>
    </citation>
    <scope>NUCLEOTIDE SEQUENCE</scope>
</reference>
<evidence type="ECO:0000256" key="2">
    <source>
        <dbReference type="ARBA" id="ARBA00023043"/>
    </source>
</evidence>
<dbReference type="Pfam" id="PF00023">
    <property type="entry name" value="Ank"/>
    <property type="match status" value="1"/>
</dbReference>
<dbReference type="InterPro" id="IPR036770">
    <property type="entry name" value="Ankyrin_rpt-contain_sf"/>
</dbReference>
<dbReference type="PANTHER" id="PTHR24198:SF165">
    <property type="entry name" value="ANKYRIN REPEAT-CONTAINING PROTEIN-RELATED"/>
    <property type="match status" value="1"/>
</dbReference>
<dbReference type="EMBL" id="OX597815">
    <property type="protein sequence ID" value="CAI9718407.1"/>
    <property type="molecule type" value="Genomic_DNA"/>
</dbReference>
<dbReference type="Pfam" id="PF12796">
    <property type="entry name" value="Ank_2"/>
    <property type="match status" value="1"/>
</dbReference>
<evidence type="ECO:0000313" key="5">
    <source>
        <dbReference type="Proteomes" id="UP001162480"/>
    </source>
</evidence>
<protein>
    <submittedName>
        <fullName evidence="4">1-phosphatidylinositol 4 5-bisphosphate phosphodiesterase epsilon-1</fullName>
    </submittedName>
</protein>
<name>A0AA36ANQ8_OCTVU</name>
<sequence>MTSNRGNSQTRHFSTGGNSAIDYLTVPDHDLQLIPPQSPGSLSVPSSWNRNTAAEEWRRASSTASSIFDLSTEAEQLERALQENDTLSLTKILKLHHTKFPVTINSDNFTERGSCDSYSQRISQGSQNYVERNDRRESVVTDISDVPAIFRTSLHVAVQNDSVDVLKILLKCGIDPNMPNQFCYSASRKNSIITETSYPVNKEDVETKFVVKQDNKTSNYQAASSSTKLQVASLINESRQHHQSRNLSSTPAKHEILFEFSFNYSQEELFNLPVLYLAIINANAPAVDLLLKYNANPNIQDRHGVTPLHLASCADFYNEKCIRHLMKHGAKIHMQTFFGVSACNIRSSLDKEQLDVIKEMMKLEISTKCQSKIYNMGVSQDSSTSSSGVSRFFKRLNSEKLKFKDRRVALTESFIESDLAERTSTSSYRSARSRQQSNRFSITDDTETDISMKELDMRSAVMKS</sequence>
<feature type="region of interest" description="Disordered" evidence="3">
    <location>
        <begin position="425"/>
        <end position="444"/>
    </location>
</feature>
<evidence type="ECO:0000256" key="1">
    <source>
        <dbReference type="ARBA" id="ARBA00022737"/>
    </source>
</evidence>
<organism evidence="4 5">
    <name type="scientific">Octopus vulgaris</name>
    <name type="common">Common octopus</name>
    <dbReference type="NCBI Taxonomy" id="6645"/>
    <lineage>
        <taxon>Eukaryota</taxon>
        <taxon>Metazoa</taxon>
        <taxon>Spiralia</taxon>
        <taxon>Lophotrochozoa</taxon>
        <taxon>Mollusca</taxon>
        <taxon>Cephalopoda</taxon>
        <taxon>Coleoidea</taxon>
        <taxon>Octopodiformes</taxon>
        <taxon>Octopoda</taxon>
        <taxon>Incirrata</taxon>
        <taxon>Octopodidae</taxon>
        <taxon>Octopus</taxon>
    </lineage>
</organism>
<dbReference type="SUPFAM" id="SSF48403">
    <property type="entry name" value="Ankyrin repeat"/>
    <property type="match status" value="1"/>
</dbReference>
<dbReference type="PANTHER" id="PTHR24198">
    <property type="entry name" value="ANKYRIN REPEAT AND PROTEIN KINASE DOMAIN-CONTAINING PROTEIN"/>
    <property type="match status" value="1"/>
</dbReference>
<dbReference type="SMART" id="SM00248">
    <property type="entry name" value="ANK"/>
    <property type="match status" value="3"/>
</dbReference>
<dbReference type="InterPro" id="IPR002110">
    <property type="entry name" value="Ankyrin_rpt"/>
</dbReference>
<keyword evidence="5" id="KW-1185">Reference proteome</keyword>
<proteinExistence type="predicted"/>
<dbReference type="AlphaFoldDB" id="A0AA36ANQ8"/>
<dbReference type="Gene3D" id="1.25.40.20">
    <property type="entry name" value="Ankyrin repeat-containing domain"/>
    <property type="match status" value="2"/>
</dbReference>
<accession>A0AA36ANQ8</accession>
<feature type="compositionally biased region" description="Low complexity" evidence="3">
    <location>
        <begin position="425"/>
        <end position="441"/>
    </location>
</feature>
<keyword evidence="1" id="KW-0677">Repeat</keyword>